<feature type="domain" description="CBS" evidence="2">
    <location>
        <begin position="33"/>
        <end position="90"/>
    </location>
</feature>
<dbReference type="SMART" id="SM00116">
    <property type="entry name" value="CBS"/>
    <property type="match status" value="1"/>
</dbReference>
<dbReference type="AlphaFoldDB" id="A0A8E6EZL1"/>
<evidence type="ECO:0000313" key="4">
    <source>
        <dbReference type="Proteomes" id="UP000676194"/>
    </source>
</evidence>
<evidence type="ECO:0000313" key="3">
    <source>
        <dbReference type="EMBL" id="QVL33863.1"/>
    </source>
</evidence>
<sequence>MDSFLPGTEPSLNGQPREPHSFTNVVSLIDLALTQYKDVVTVTPATSAREAIRLLTQHRFSQVPVVDRGQIAGLFSYRSFSLAVVNAFDLPGRHRADGLSVWECIESPSFVQGTDEFQRLFDLLDHRDAVLVGTQGRCNGIVTAMGVLRYLFETTSPFLLVAEIELSLRAVIELSLDPDELSLFASSSLVHYTPEKMPTKLEDMTFSDYVVLIGHGSNWDRFNRVFHGDRALTHAKLKQLKDLRNDVFHFRRRLADRDRDILTESRDWMRRLVTLAGGLEDWT</sequence>
<evidence type="ECO:0000259" key="2">
    <source>
        <dbReference type="PROSITE" id="PS51371"/>
    </source>
</evidence>
<proteinExistence type="predicted"/>
<dbReference type="SUPFAM" id="SSF54631">
    <property type="entry name" value="CBS-domain pair"/>
    <property type="match status" value="1"/>
</dbReference>
<protein>
    <submittedName>
        <fullName evidence="3">CBS domain-containing protein</fullName>
    </submittedName>
</protein>
<dbReference type="InterPro" id="IPR000644">
    <property type="entry name" value="CBS_dom"/>
</dbReference>
<gene>
    <name evidence="3" type="ORF">KIH39_08145</name>
</gene>
<dbReference type="PROSITE" id="PS51371">
    <property type="entry name" value="CBS"/>
    <property type="match status" value="1"/>
</dbReference>
<keyword evidence="4" id="KW-1185">Reference proteome</keyword>
<dbReference type="Pfam" id="PF00571">
    <property type="entry name" value="CBS"/>
    <property type="match status" value="1"/>
</dbReference>
<name>A0A8E6EZL1_9BACT</name>
<keyword evidence="1" id="KW-0129">CBS domain</keyword>
<organism evidence="3 4">
    <name type="scientific">Telmatocola sphagniphila</name>
    <dbReference type="NCBI Taxonomy" id="1123043"/>
    <lineage>
        <taxon>Bacteria</taxon>
        <taxon>Pseudomonadati</taxon>
        <taxon>Planctomycetota</taxon>
        <taxon>Planctomycetia</taxon>
        <taxon>Gemmatales</taxon>
        <taxon>Gemmataceae</taxon>
    </lineage>
</organism>
<dbReference type="KEGG" id="tsph:KIH39_08145"/>
<evidence type="ECO:0000256" key="1">
    <source>
        <dbReference type="PROSITE-ProRule" id="PRU00703"/>
    </source>
</evidence>
<dbReference type="Proteomes" id="UP000676194">
    <property type="component" value="Chromosome"/>
</dbReference>
<dbReference type="EMBL" id="CP074694">
    <property type="protein sequence ID" value="QVL33863.1"/>
    <property type="molecule type" value="Genomic_DNA"/>
</dbReference>
<dbReference type="InterPro" id="IPR046342">
    <property type="entry name" value="CBS_dom_sf"/>
</dbReference>
<dbReference type="Gene3D" id="3.10.580.10">
    <property type="entry name" value="CBS-domain"/>
    <property type="match status" value="1"/>
</dbReference>
<accession>A0A8E6EZL1</accession>
<reference evidence="3" key="1">
    <citation type="submission" date="2021-05" db="EMBL/GenBank/DDBJ databases">
        <title>Complete genome sequence of the cellulolytic planctomycete Telmatocola sphagniphila SP2T and characterization of the first cellulase from planctomycetes.</title>
        <authorList>
            <person name="Rakitin A.L."/>
            <person name="Beletsky A.V."/>
            <person name="Naumoff D.G."/>
            <person name="Kulichevskaya I.S."/>
            <person name="Mardanov A.V."/>
            <person name="Ravin N.V."/>
            <person name="Dedysh S.N."/>
        </authorList>
    </citation>
    <scope>NUCLEOTIDE SEQUENCE</scope>
    <source>
        <strain evidence="3">SP2T</strain>
    </source>
</reference>